<proteinExistence type="inferred from homology"/>
<dbReference type="eggNOG" id="COG0564">
    <property type="taxonomic scope" value="Bacteria"/>
</dbReference>
<dbReference type="EC" id="5.4.99.-" evidence="6"/>
<feature type="active site" evidence="4">
    <location>
        <position position="138"/>
    </location>
</feature>
<protein>
    <recommendedName>
        <fullName evidence="6">Pseudouridine synthase</fullName>
        <ecNumber evidence="6">5.4.99.-</ecNumber>
    </recommendedName>
</protein>
<dbReference type="EMBL" id="BAUW01000017">
    <property type="protein sequence ID" value="GAE45140.1"/>
    <property type="molecule type" value="Genomic_DNA"/>
</dbReference>
<evidence type="ECO:0000256" key="3">
    <source>
        <dbReference type="ARBA" id="ARBA00023235"/>
    </source>
</evidence>
<dbReference type="GO" id="GO:0140098">
    <property type="term" value="F:catalytic activity, acting on RNA"/>
    <property type="evidence" value="ECO:0007669"/>
    <property type="project" value="UniProtKB-ARBA"/>
</dbReference>
<keyword evidence="9" id="KW-1185">Reference proteome</keyword>
<evidence type="ECO:0000256" key="2">
    <source>
        <dbReference type="ARBA" id="ARBA00010876"/>
    </source>
</evidence>
<evidence type="ECO:0000313" key="8">
    <source>
        <dbReference type="EMBL" id="GAE45140.1"/>
    </source>
</evidence>
<comment type="function">
    <text evidence="6">Responsible for synthesis of pseudouridine from uracil.</text>
</comment>
<dbReference type="FunFam" id="3.30.2350.10:FF:000005">
    <property type="entry name" value="Pseudouridine synthase"/>
    <property type="match status" value="1"/>
</dbReference>
<dbReference type="CDD" id="cd02869">
    <property type="entry name" value="PseudoU_synth_RluA_like"/>
    <property type="match status" value="1"/>
</dbReference>
<evidence type="ECO:0000259" key="7">
    <source>
        <dbReference type="Pfam" id="PF00849"/>
    </source>
</evidence>
<dbReference type="InterPro" id="IPR020103">
    <property type="entry name" value="PsdUridine_synth_cat_dom_sf"/>
</dbReference>
<dbReference type="InterPro" id="IPR006145">
    <property type="entry name" value="PsdUridine_synth_RsuA/RluA"/>
</dbReference>
<dbReference type="GO" id="GO:0000455">
    <property type="term" value="P:enzyme-directed rRNA pseudouridine synthesis"/>
    <property type="evidence" value="ECO:0007669"/>
    <property type="project" value="TreeGrafter"/>
</dbReference>
<evidence type="ECO:0000313" key="9">
    <source>
        <dbReference type="Proteomes" id="UP000018949"/>
    </source>
</evidence>
<dbReference type="Gene3D" id="3.30.2350.10">
    <property type="entry name" value="Pseudouridine synthase"/>
    <property type="match status" value="1"/>
</dbReference>
<dbReference type="InterPro" id="IPR050188">
    <property type="entry name" value="RluA_PseudoU_synthase"/>
</dbReference>
<comment type="caution">
    <text evidence="8">The sequence shown here is derived from an EMBL/GenBank/DDBJ whole genome shotgun (WGS) entry which is preliminary data.</text>
</comment>
<reference evidence="8 9" key="1">
    <citation type="submission" date="2013-12" db="EMBL/GenBank/DDBJ databases">
        <title>NBRP : Genome information of microbial organism related human and environment.</title>
        <authorList>
            <person name="Hattori M."/>
            <person name="Oshima K."/>
            <person name="Inaba H."/>
            <person name="Suda W."/>
            <person name="Sakamoto M."/>
            <person name="Iino T."/>
            <person name="Kitahara M."/>
            <person name="Oshida Y."/>
            <person name="Iida T."/>
            <person name="Kudo T."/>
            <person name="Itoh T."/>
            <person name="Ahmed I."/>
            <person name="Ohkuma M."/>
        </authorList>
    </citation>
    <scope>NUCLEOTIDE SEQUENCE [LARGE SCALE GENOMIC DNA]</scope>
    <source>
        <strain evidence="8 9">JCM 21738</strain>
    </source>
</reference>
<name>W4RL34_9BACI</name>
<dbReference type="InterPro" id="IPR006224">
    <property type="entry name" value="PsdUridine_synth_RluA-like_CS"/>
</dbReference>
<dbReference type="PROSITE" id="PS01129">
    <property type="entry name" value="PSI_RLU"/>
    <property type="match status" value="1"/>
</dbReference>
<keyword evidence="3 6" id="KW-0413">Isomerase</keyword>
<keyword evidence="5" id="KW-0694">RNA-binding</keyword>
<dbReference type="SUPFAM" id="SSF55120">
    <property type="entry name" value="Pseudouridine synthase"/>
    <property type="match status" value="1"/>
</dbReference>
<dbReference type="Pfam" id="PF00849">
    <property type="entry name" value="PseudoU_synth_2"/>
    <property type="match status" value="1"/>
</dbReference>
<dbReference type="Proteomes" id="UP000018949">
    <property type="component" value="Unassembled WGS sequence"/>
</dbReference>
<accession>W4RL34</accession>
<evidence type="ECO:0000256" key="6">
    <source>
        <dbReference type="RuleBase" id="RU362028"/>
    </source>
</evidence>
<dbReference type="RefSeq" id="WP_023615250.1">
    <property type="nucleotide sequence ID" value="NZ_BAUW01000017.1"/>
</dbReference>
<evidence type="ECO:0000256" key="1">
    <source>
        <dbReference type="ARBA" id="ARBA00000073"/>
    </source>
</evidence>
<comment type="similarity">
    <text evidence="2 6">Belongs to the pseudouridine synthase RluA family.</text>
</comment>
<dbReference type="GO" id="GO:0009982">
    <property type="term" value="F:pseudouridine synthase activity"/>
    <property type="evidence" value="ECO:0007669"/>
    <property type="project" value="InterPro"/>
</dbReference>
<dbReference type="PANTHER" id="PTHR21600:SF35">
    <property type="entry name" value="PSEUDOURIDINE SYNTHASE"/>
    <property type="match status" value="1"/>
</dbReference>
<sequence length="301" mass="33831">MGKNFTLEYTAGAAEQGKMLREFLKEKEISKSALTDIKFKGGFISVNGHEANVRYMLKSGDFVRVEFPPEIPSEGLKGEEIPLEILYEDEHVLVVNKPAGMNTIPSREHPYGSLASALIDYYERSGLSATTHIVTRLDRDTSGLVLIAKHSHIHHLFSKQQRSGGVKRKYEALAEGIIDADEGIIEQPIARKQDSIIEREVHPDGQYACTLFEVKKRYEDLTHISLRLLTGRTHQIRVHMSHLGHPLLGDTLYGGNKNKISRQALHCCELNFIHPLLQKELQFNACLPTVIDSVLEQGKSL</sequence>
<dbReference type="AlphaFoldDB" id="W4RL34"/>
<evidence type="ECO:0000256" key="5">
    <source>
        <dbReference type="PROSITE-ProRule" id="PRU00182"/>
    </source>
</evidence>
<dbReference type="PANTHER" id="PTHR21600">
    <property type="entry name" value="MITOCHONDRIAL RNA PSEUDOURIDINE SYNTHASE"/>
    <property type="match status" value="1"/>
</dbReference>
<dbReference type="PROSITE" id="PS50889">
    <property type="entry name" value="S4"/>
    <property type="match status" value="1"/>
</dbReference>
<dbReference type="NCBIfam" id="TIGR00005">
    <property type="entry name" value="rluA_subfam"/>
    <property type="match status" value="1"/>
</dbReference>
<feature type="domain" description="Pseudouridine synthase RsuA/RluA-like" evidence="7">
    <location>
        <begin position="91"/>
        <end position="242"/>
    </location>
</feature>
<organism evidence="8 9">
    <name type="scientific">Mesobacillus boroniphilus JCM 21738</name>
    <dbReference type="NCBI Taxonomy" id="1294265"/>
    <lineage>
        <taxon>Bacteria</taxon>
        <taxon>Bacillati</taxon>
        <taxon>Bacillota</taxon>
        <taxon>Bacilli</taxon>
        <taxon>Bacillales</taxon>
        <taxon>Bacillaceae</taxon>
        <taxon>Mesobacillus</taxon>
    </lineage>
</organism>
<comment type="catalytic activity">
    <reaction evidence="1 6">
        <text>a uridine in RNA = a pseudouridine in RNA</text>
        <dbReference type="Rhea" id="RHEA:48348"/>
        <dbReference type="Rhea" id="RHEA-COMP:12068"/>
        <dbReference type="Rhea" id="RHEA-COMP:12069"/>
        <dbReference type="ChEBI" id="CHEBI:65314"/>
        <dbReference type="ChEBI" id="CHEBI:65315"/>
    </reaction>
</comment>
<gene>
    <name evidence="8" type="ORF">JCM21738_1914</name>
</gene>
<evidence type="ECO:0000256" key="4">
    <source>
        <dbReference type="PIRSR" id="PIRSR606225-1"/>
    </source>
</evidence>
<dbReference type="InterPro" id="IPR006225">
    <property type="entry name" value="PsdUridine_synth_RluC/D"/>
</dbReference>
<dbReference type="GO" id="GO:0003723">
    <property type="term" value="F:RNA binding"/>
    <property type="evidence" value="ECO:0007669"/>
    <property type="project" value="UniProtKB-KW"/>
</dbReference>